<dbReference type="SUPFAM" id="SSF51905">
    <property type="entry name" value="FAD/NAD(P)-binding domain"/>
    <property type="match status" value="2"/>
</dbReference>
<dbReference type="Gene3D" id="3.50.50.100">
    <property type="match status" value="1"/>
</dbReference>
<name>A0A6J4IWX8_9ACTN</name>
<dbReference type="InterPro" id="IPR036188">
    <property type="entry name" value="FAD/NAD-bd_sf"/>
</dbReference>
<sequence length="394" mass="42756">MLLVAPENFLLFAPLLPEAASGTIEPRHAVIPLREMLRRTQLLVGEVTSIDLESRTAVAEDLTGAKHEISWAQLVLSPGSVPSVIAVPGLKENAVGFKTLTDAIWLRNRVLRQLETADATLDPVRRRELLTFTFVGGGYAGVEALAEMESLVSDALHTYPSLSRQDLRWVLVEARNSLLPGLDPKLARYTEARLRRRGVEILLETWLESCVDKKVVVSAPGVEPYVSDTIVWATGQRPSPLVSGLGLATDEVGRLIVDDQIRAIGRSDVFALGDAAAVPDPDGGICPGTAQHAVRQAKVCAQNVAAALGAGQPTTFTYRNRGLAVTLGRNQGTAQVYRFTFTGVLAWLMGRSYHLLMMPGLARKVRVVADWTTAMLFPRDLSQLGSLGRRAPLE</sequence>
<keyword evidence="3" id="KW-0274">FAD</keyword>
<organism evidence="7">
    <name type="scientific">uncultured Acidimicrobiales bacterium</name>
    <dbReference type="NCBI Taxonomy" id="310071"/>
    <lineage>
        <taxon>Bacteria</taxon>
        <taxon>Bacillati</taxon>
        <taxon>Actinomycetota</taxon>
        <taxon>Acidimicrobiia</taxon>
        <taxon>Acidimicrobiales</taxon>
        <taxon>environmental samples</taxon>
    </lineage>
</organism>
<evidence type="ECO:0000256" key="5">
    <source>
        <dbReference type="ARBA" id="ARBA00023027"/>
    </source>
</evidence>
<evidence type="ECO:0000259" key="6">
    <source>
        <dbReference type="Pfam" id="PF07992"/>
    </source>
</evidence>
<protein>
    <submittedName>
        <fullName evidence="7">NADH dehydrogenase</fullName>
        <ecNumber evidence="7">1.6.99.3</ecNumber>
    </submittedName>
</protein>
<feature type="domain" description="FAD/NAD(P)-binding" evidence="6">
    <location>
        <begin position="3"/>
        <end position="297"/>
    </location>
</feature>
<keyword evidence="2" id="KW-0285">Flavoprotein</keyword>
<gene>
    <name evidence="7" type="ORF">AVDCRST_MAG10-2815</name>
</gene>
<evidence type="ECO:0000256" key="3">
    <source>
        <dbReference type="ARBA" id="ARBA00022827"/>
    </source>
</evidence>
<dbReference type="PANTHER" id="PTHR43706:SF45">
    <property type="entry name" value="NADH DEHYDROGENASE-LIKE PROTEIN RV1812C"/>
    <property type="match status" value="1"/>
</dbReference>
<dbReference type="InterPro" id="IPR023753">
    <property type="entry name" value="FAD/NAD-binding_dom"/>
</dbReference>
<dbReference type="PANTHER" id="PTHR43706">
    <property type="entry name" value="NADH DEHYDROGENASE"/>
    <property type="match status" value="1"/>
</dbReference>
<dbReference type="EC" id="1.6.99.3" evidence="7"/>
<accession>A0A6J4IWX8</accession>
<dbReference type="AlphaFoldDB" id="A0A6J4IWX8"/>
<proteinExistence type="inferred from homology"/>
<dbReference type="GO" id="GO:0003954">
    <property type="term" value="F:NADH dehydrogenase activity"/>
    <property type="evidence" value="ECO:0007669"/>
    <property type="project" value="InterPro"/>
</dbReference>
<dbReference type="Pfam" id="PF07992">
    <property type="entry name" value="Pyr_redox_2"/>
    <property type="match status" value="1"/>
</dbReference>
<dbReference type="InterPro" id="IPR045024">
    <property type="entry name" value="NDH-2"/>
</dbReference>
<evidence type="ECO:0000256" key="2">
    <source>
        <dbReference type="ARBA" id="ARBA00022630"/>
    </source>
</evidence>
<keyword evidence="5" id="KW-0520">NAD</keyword>
<evidence type="ECO:0000256" key="1">
    <source>
        <dbReference type="ARBA" id="ARBA00005272"/>
    </source>
</evidence>
<keyword evidence="4 7" id="KW-0560">Oxidoreductase</keyword>
<comment type="similarity">
    <text evidence="1">Belongs to the NADH dehydrogenase family.</text>
</comment>
<evidence type="ECO:0000313" key="7">
    <source>
        <dbReference type="EMBL" id="CAA9262257.1"/>
    </source>
</evidence>
<evidence type="ECO:0000256" key="4">
    <source>
        <dbReference type="ARBA" id="ARBA00023002"/>
    </source>
</evidence>
<dbReference type="EMBL" id="CADCTB010000173">
    <property type="protein sequence ID" value="CAA9262257.1"/>
    <property type="molecule type" value="Genomic_DNA"/>
</dbReference>
<reference evidence="7" key="1">
    <citation type="submission" date="2020-02" db="EMBL/GenBank/DDBJ databases">
        <authorList>
            <person name="Meier V. D."/>
        </authorList>
    </citation>
    <scope>NUCLEOTIDE SEQUENCE</scope>
    <source>
        <strain evidence="7">AVDCRST_MAG10</strain>
    </source>
</reference>